<dbReference type="PATRIC" id="fig|246787.4.peg.4325"/>
<evidence type="ECO:0000256" key="1">
    <source>
        <dbReference type="SAM" id="Phobius"/>
    </source>
</evidence>
<reference evidence="2 3" key="1">
    <citation type="journal article" date="2015" name="Science">
        <title>Genetic determinants of in vivo fitness and diet responsiveness in multiple human gut Bacteroides.</title>
        <authorList>
            <person name="Wu M."/>
            <person name="McNulty N.P."/>
            <person name="Rodionov D.A."/>
            <person name="Khoroshkin M.S."/>
            <person name="Griffin N.W."/>
            <person name="Cheng J."/>
            <person name="Latreille P."/>
            <person name="Kerstetter R.A."/>
            <person name="Terrapon N."/>
            <person name="Henrissat B."/>
            <person name="Osterman A.L."/>
            <person name="Gordon J.I."/>
        </authorList>
    </citation>
    <scope>NUCLEOTIDE SEQUENCE [LARGE SCALE GENOMIC DNA]</scope>
    <source>
        <strain evidence="2 3">WH2</strain>
    </source>
</reference>
<sequence>MIALDLIKNLGLSLFHRMNKFERYNICSNLFAVFLYTAIVLSKTNKFTIFAIQYYTVKEIINLLNNLSCFT</sequence>
<keyword evidence="1" id="KW-0812">Transmembrane</keyword>
<evidence type="ECO:0000313" key="3">
    <source>
        <dbReference type="Proteomes" id="UP000061809"/>
    </source>
</evidence>
<dbReference type="Proteomes" id="UP000061809">
    <property type="component" value="Chromosome"/>
</dbReference>
<accession>A0A0P0G1C0</accession>
<organism evidence="2 3">
    <name type="scientific">Bacteroides cellulosilyticus</name>
    <dbReference type="NCBI Taxonomy" id="246787"/>
    <lineage>
        <taxon>Bacteria</taxon>
        <taxon>Pseudomonadati</taxon>
        <taxon>Bacteroidota</taxon>
        <taxon>Bacteroidia</taxon>
        <taxon>Bacteroidales</taxon>
        <taxon>Bacteroidaceae</taxon>
        <taxon>Bacteroides</taxon>
    </lineage>
</organism>
<keyword evidence="1" id="KW-1133">Transmembrane helix</keyword>
<evidence type="ECO:0000313" key="2">
    <source>
        <dbReference type="EMBL" id="ALJ61401.1"/>
    </source>
</evidence>
<dbReference type="AlphaFoldDB" id="A0A0P0G1C0"/>
<dbReference type="EMBL" id="CP012801">
    <property type="protein sequence ID" value="ALJ61401.1"/>
    <property type="molecule type" value="Genomic_DNA"/>
</dbReference>
<protein>
    <submittedName>
        <fullName evidence="2">Uncharacterized protein</fullName>
    </submittedName>
</protein>
<gene>
    <name evidence="2" type="ORF">BcellWH2_04182</name>
</gene>
<name>A0A0P0G1C0_9BACE</name>
<feature type="transmembrane region" description="Helical" evidence="1">
    <location>
        <begin position="23"/>
        <end position="41"/>
    </location>
</feature>
<proteinExistence type="predicted"/>
<dbReference type="KEGG" id="bcel:BcellWH2_04182"/>
<keyword evidence="1" id="KW-0472">Membrane</keyword>